<dbReference type="Proteomes" id="UP000218542">
    <property type="component" value="Unassembled WGS sequence"/>
</dbReference>
<evidence type="ECO:0000256" key="7">
    <source>
        <dbReference type="ARBA" id="ARBA00023136"/>
    </source>
</evidence>
<dbReference type="InterPro" id="IPR052017">
    <property type="entry name" value="TSUP"/>
</dbReference>
<feature type="transmembrane region" description="Helical" evidence="8">
    <location>
        <begin position="39"/>
        <end position="62"/>
    </location>
</feature>
<dbReference type="GO" id="GO:0005886">
    <property type="term" value="C:plasma membrane"/>
    <property type="evidence" value="ECO:0007669"/>
    <property type="project" value="UniProtKB-SubCell"/>
</dbReference>
<name>A0A286TZ31_9BACT</name>
<dbReference type="Pfam" id="PF01925">
    <property type="entry name" value="TauE"/>
    <property type="match status" value="1"/>
</dbReference>
<proteinExistence type="inferred from homology"/>
<evidence type="ECO:0000256" key="8">
    <source>
        <dbReference type="RuleBase" id="RU363041"/>
    </source>
</evidence>
<feature type="transmembrane region" description="Helical" evidence="8">
    <location>
        <begin position="197"/>
        <end position="213"/>
    </location>
</feature>
<dbReference type="InterPro" id="IPR002781">
    <property type="entry name" value="TM_pro_TauE-like"/>
</dbReference>
<evidence type="ECO:0000256" key="2">
    <source>
        <dbReference type="ARBA" id="ARBA00009142"/>
    </source>
</evidence>
<feature type="transmembrane region" description="Helical" evidence="8">
    <location>
        <begin position="219"/>
        <end position="240"/>
    </location>
</feature>
<feature type="transmembrane region" description="Helical" evidence="8">
    <location>
        <begin position="247"/>
        <end position="267"/>
    </location>
</feature>
<dbReference type="PANTHER" id="PTHR30269">
    <property type="entry name" value="TRANSMEMBRANE PROTEIN YFCA"/>
    <property type="match status" value="1"/>
</dbReference>
<keyword evidence="7 8" id="KW-0472">Membrane</keyword>
<evidence type="ECO:0000256" key="3">
    <source>
        <dbReference type="ARBA" id="ARBA00022448"/>
    </source>
</evidence>
<evidence type="ECO:0000256" key="6">
    <source>
        <dbReference type="ARBA" id="ARBA00022989"/>
    </source>
</evidence>
<protein>
    <recommendedName>
        <fullName evidence="8">Probable membrane transporter protein</fullName>
    </recommendedName>
</protein>
<dbReference type="AlphaFoldDB" id="A0A286TZ31"/>
<accession>A0A286TZ31</accession>
<reference evidence="10" key="1">
    <citation type="journal article" date="2017" name="Environ. Microbiol. Rep.">
        <title>Genetic Diversity of Marine Anaerobic Ammonium-Oxidizing Bacteria as Revealed by Genomic and Proteomic Analyses of 'Candidatus Scalindua japonica'.</title>
        <authorList>
            <person name="Oshiki M."/>
            <person name="Mizuto K."/>
            <person name="Kimura Z."/>
            <person name="Kindaichi T."/>
            <person name="Satoh H."/>
            <person name="Okabe S."/>
        </authorList>
    </citation>
    <scope>NUCLEOTIDE SEQUENCE [LARGE SCALE GENOMIC DNA]</scope>
    <source>
        <strain evidence="10">husup-a2</strain>
    </source>
</reference>
<evidence type="ECO:0000313" key="10">
    <source>
        <dbReference type="Proteomes" id="UP000218542"/>
    </source>
</evidence>
<keyword evidence="3" id="KW-0813">Transport</keyword>
<keyword evidence="6 8" id="KW-1133">Transmembrane helix</keyword>
<comment type="similarity">
    <text evidence="2 8">Belongs to the 4-toluene sulfonate uptake permease (TSUP) (TC 2.A.102) family.</text>
</comment>
<sequence length="268" mass="28815">MPALQIPDFKMEIWHIPVVFTIGILAGFINTLAGGGSLLTLPILIFLGLPTAIANGTNRIAIVVQCMSAVAGFKKKGISHFKLSLLFVIPAILGAIIGAQIAVDLSDILFKRVLAIVMLLVLGLILLDPAKRWNTNRQLRGNDPVRFGRNQLIATMIVLFFIGIYGGFIQIGVGFIIIAALTTITGFNLVVTNSHKAFIAGTYTIFALIVFAFNGKVCWSIGLCLAAGMGLGGWIGSHWAVDKGERWIRLVLTVCVIAMVIKLSGFIP</sequence>
<comment type="subcellular location">
    <subcellularLocation>
        <location evidence="1 8">Cell membrane</location>
        <topology evidence="1 8">Multi-pass membrane protein</topology>
    </subcellularLocation>
</comment>
<dbReference type="EMBL" id="BAOS01000017">
    <property type="protein sequence ID" value="GAX61071.1"/>
    <property type="molecule type" value="Genomic_DNA"/>
</dbReference>
<feature type="transmembrane region" description="Helical" evidence="8">
    <location>
        <begin position="109"/>
        <end position="127"/>
    </location>
</feature>
<keyword evidence="5 8" id="KW-0812">Transmembrane</keyword>
<comment type="caution">
    <text evidence="9">The sequence shown here is derived from an EMBL/GenBank/DDBJ whole genome shotgun (WGS) entry which is preliminary data.</text>
</comment>
<evidence type="ECO:0000313" key="9">
    <source>
        <dbReference type="EMBL" id="GAX61071.1"/>
    </source>
</evidence>
<evidence type="ECO:0000256" key="5">
    <source>
        <dbReference type="ARBA" id="ARBA00022692"/>
    </source>
</evidence>
<keyword evidence="10" id="KW-1185">Reference proteome</keyword>
<dbReference type="PANTHER" id="PTHR30269:SF0">
    <property type="entry name" value="MEMBRANE TRANSPORTER PROTEIN YFCA-RELATED"/>
    <property type="match status" value="1"/>
</dbReference>
<feature type="transmembrane region" description="Helical" evidence="8">
    <location>
        <begin position="171"/>
        <end position="190"/>
    </location>
</feature>
<evidence type="ECO:0000256" key="1">
    <source>
        <dbReference type="ARBA" id="ARBA00004651"/>
    </source>
</evidence>
<feature type="transmembrane region" description="Helical" evidence="8">
    <location>
        <begin position="147"/>
        <end position="165"/>
    </location>
</feature>
<feature type="transmembrane region" description="Helical" evidence="8">
    <location>
        <begin position="12"/>
        <end position="33"/>
    </location>
</feature>
<evidence type="ECO:0000256" key="4">
    <source>
        <dbReference type="ARBA" id="ARBA00022475"/>
    </source>
</evidence>
<organism evidence="9 10">
    <name type="scientific">Candidatus Scalindua japonica</name>
    <dbReference type="NCBI Taxonomy" id="1284222"/>
    <lineage>
        <taxon>Bacteria</taxon>
        <taxon>Pseudomonadati</taxon>
        <taxon>Planctomycetota</taxon>
        <taxon>Candidatus Brocadiia</taxon>
        <taxon>Candidatus Brocadiales</taxon>
        <taxon>Candidatus Scalinduaceae</taxon>
        <taxon>Candidatus Scalindua</taxon>
    </lineage>
</organism>
<feature type="transmembrane region" description="Helical" evidence="8">
    <location>
        <begin position="83"/>
        <end position="103"/>
    </location>
</feature>
<gene>
    <name evidence="9" type="ORF">SCALIN_C17_0105</name>
</gene>
<keyword evidence="4 8" id="KW-1003">Cell membrane</keyword>